<accession>A0A183EG12</accession>
<gene>
    <name evidence="2" type="ORF">GPUH_LOCUS19903</name>
</gene>
<reference evidence="4" key="1">
    <citation type="submission" date="2016-06" db="UniProtKB">
        <authorList>
            <consortium name="WormBaseParasite"/>
        </authorList>
    </citation>
    <scope>IDENTIFICATION</scope>
</reference>
<protein>
    <submittedName>
        <fullName evidence="4">Transmembrane protein</fullName>
    </submittedName>
</protein>
<keyword evidence="3" id="KW-1185">Reference proteome</keyword>
<reference evidence="2 3" key="2">
    <citation type="submission" date="2018-11" db="EMBL/GenBank/DDBJ databases">
        <authorList>
            <consortium name="Pathogen Informatics"/>
        </authorList>
    </citation>
    <scope>NUCLEOTIDE SEQUENCE [LARGE SCALE GENOMIC DNA]</scope>
</reference>
<dbReference type="Proteomes" id="UP000271098">
    <property type="component" value="Unassembled WGS sequence"/>
</dbReference>
<dbReference type="AlphaFoldDB" id="A0A183EG12"/>
<keyword evidence="1" id="KW-0472">Membrane</keyword>
<evidence type="ECO:0000313" key="2">
    <source>
        <dbReference type="EMBL" id="VDN34850.1"/>
    </source>
</evidence>
<dbReference type="EMBL" id="UYRT01089386">
    <property type="protein sequence ID" value="VDN34850.1"/>
    <property type="molecule type" value="Genomic_DNA"/>
</dbReference>
<proteinExistence type="predicted"/>
<evidence type="ECO:0000313" key="3">
    <source>
        <dbReference type="Proteomes" id="UP000271098"/>
    </source>
</evidence>
<keyword evidence="1" id="KW-1133">Transmembrane helix</keyword>
<evidence type="ECO:0000256" key="1">
    <source>
        <dbReference type="SAM" id="Phobius"/>
    </source>
</evidence>
<organism evidence="4">
    <name type="scientific">Gongylonema pulchrum</name>
    <dbReference type="NCBI Taxonomy" id="637853"/>
    <lineage>
        <taxon>Eukaryota</taxon>
        <taxon>Metazoa</taxon>
        <taxon>Ecdysozoa</taxon>
        <taxon>Nematoda</taxon>
        <taxon>Chromadorea</taxon>
        <taxon>Rhabditida</taxon>
        <taxon>Spirurina</taxon>
        <taxon>Spiruromorpha</taxon>
        <taxon>Spiruroidea</taxon>
        <taxon>Gongylonematidae</taxon>
        <taxon>Gongylonema</taxon>
    </lineage>
</organism>
<sequence length="188" mass="20849">MKLVLCRTRVTPPVGALHDVVVVAAINGVRIAAFFHLCDIEKVLELVDPVHFSETDLNCTPPLPVAAADQPSARFFLKSGSVRLTDAFCVNRTVPHLLVHRAIRFSGSPPNIAGAQSVLLFVATAFTAAVLLLSTVHWYYVWTFVAEEKRQNKLYFLLSLFPVIIFSSAGHRCFHRFVYIVLEASSLL</sequence>
<keyword evidence="1" id="KW-0812">Transmembrane</keyword>
<feature type="transmembrane region" description="Helical" evidence="1">
    <location>
        <begin position="118"/>
        <end position="142"/>
    </location>
</feature>
<evidence type="ECO:0000313" key="4">
    <source>
        <dbReference type="WBParaSite" id="GPUH_0001992801-mRNA-1"/>
    </source>
</evidence>
<name>A0A183EG12_9BILA</name>
<feature type="transmembrane region" description="Helical" evidence="1">
    <location>
        <begin position="154"/>
        <end position="174"/>
    </location>
</feature>
<dbReference type="WBParaSite" id="GPUH_0001992801-mRNA-1">
    <property type="protein sequence ID" value="GPUH_0001992801-mRNA-1"/>
    <property type="gene ID" value="GPUH_0001992801"/>
</dbReference>